<dbReference type="InterPro" id="IPR036291">
    <property type="entry name" value="NAD(P)-bd_dom_sf"/>
</dbReference>
<dbReference type="EC" id="1.1.1.47" evidence="3"/>
<dbReference type="PRINTS" id="PR00080">
    <property type="entry name" value="SDRFAMILY"/>
</dbReference>
<reference evidence="3" key="1">
    <citation type="submission" date="2022-08" db="EMBL/GenBank/DDBJ databases">
        <authorList>
            <person name="Zhang D."/>
        </authorList>
    </citation>
    <scope>NUCLEOTIDE SEQUENCE</scope>
    <source>
        <strain evidence="3">XJ19-11</strain>
    </source>
</reference>
<dbReference type="GO" id="GO:0047936">
    <property type="term" value="F:glucose 1-dehydrogenase [NAD(P)+] activity"/>
    <property type="evidence" value="ECO:0007669"/>
    <property type="project" value="UniProtKB-EC"/>
</dbReference>
<dbReference type="AlphaFoldDB" id="A0A9X2PBZ1"/>
<name>A0A9X2PBZ1_9BACT</name>
<dbReference type="PANTHER" id="PTHR42760:SF40">
    <property type="entry name" value="3-OXOACYL-[ACYL-CARRIER-PROTEIN] REDUCTASE, CHLOROPLASTIC"/>
    <property type="match status" value="1"/>
</dbReference>
<feature type="domain" description="Ketoreductase" evidence="2">
    <location>
        <begin position="19"/>
        <end position="199"/>
    </location>
</feature>
<dbReference type="InterPro" id="IPR002347">
    <property type="entry name" value="SDR_fam"/>
</dbReference>
<dbReference type="NCBIfam" id="NF005559">
    <property type="entry name" value="PRK07231.1"/>
    <property type="match status" value="1"/>
</dbReference>
<dbReference type="InterPro" id="IPR057326">
    <property type="entry name" value="KR_dom"/>
</dbReference>
<dbReference type="SMART" id="SM00822">
    <property type="entry name" value="PKS_KR"/>
    <property type="match status" value="1"/>
</dbReference>
<dbReference type="Proteomes" id="UP001142175">
    <property type="component" value="Unassembled WGS sequence"/>
</dbReference>
<keyword evidence="4" id="KW-1185">Reference proteome</keyword>
<dbReference type="Gene3D" id="3.40.50.720">
    <property type="entry name" value="NAD(P)-binding Rossmann-like Domain"/>
    <property type="match status" value="1"/>
</dbReference>
<dbReference type="FunFam" id="3.40.50.720:FF:000084">
    <property type="entry name" value="Short-chain dehydrogenase reductase"/>
    <property type="match status" value="1"/>
</dbReference>
<evidence type="ECO:0000313" key="3">
    <source>
        <dbReference type="EMBL" id="MCR9016814.1"/>
    </source>
</evidence>
<gene>
    <name evidence="3" type="ORF">NU887_17395</name>
</gene>
<evidence type="ECO:0000259" key="2">
    <source>
        <dbReference type="SMART" id="SM00822"/>
    </source>
</evidence>
<dbReference type="InterPro" id="IPR020904">
    <property type="entry name" value="Sc_DH/Rdtase_CS"/>
</dbReference>
<dbReference type="PANTHER" id="PTHR42760">
    <property type="entry name" value="SHORT-CHAIN DEHYDROGENASES/REDUCTASES FAMILY MEMBER"/>
    <property type="match status" value="1"/>
</dbReference>
<proteinExistence type="inferred from homology"/>
<dbReference type="PROSITE" id="PS00061">
    <property type="entry name" value="ADH_SHORT"/>
    <property type="match status" value="1"/>
</dbReference>
<comment type="similarity">
    <text evidence="1">Belongs to the short-chain dehydrogenases/reductases (SDR) family.</text>
</comment>
<evidence type="ECO:0000256" key="1">
    <source>
        <dbReference type="ARBA" id="ARBA00006484"/>
    </source>
</evidence>
<keyword evidence="3" id="KW-0560">Oxidoreductase</keyword>
<sequence>MNTSVSELPGIKLFDLSGKAAIITGGSKGLGLAMAAGLASAGANVMLVGRDGAVAAESASELEKAFSIKAISFSADVSSKEQTEAMANAAMEAFGRIDILINSAGINIRGAIDELGEEDFKKVMDINVNGTWLCNRAVVPYMKIANKGSIINLASTLGLVGLANRTPYASSKGAVVQMTRALALELAPFNITVNAICPGPFLTEMNLPIADTEEGKKFVVGATALGRWGHLKEIQGAALLLASDAGTYMVGSMLTVDGGWTAR</sequence>
<dbReference type="GO" id="GO:0030497">
    <property type="term" value="P:fatty acid elongation"/>
    <property type="evidence" value="ECO:0007669"/>
    <property type="project" value="TreeGrafter"/>
</dbReference>
<dbReference type="SUPFAM" id="SSF51735">
    <property type="entry name" value="NAD(P)-binding Rossmann-fold domains"/>
    <property type="match status" value="1"/>
</dbReference>
<organism evidence="3 4">
    <name type="scientific">Aquiflexum gelatinilyticum</name>
    <dbReference type="NCBI Taxonomy" id="2961943"/>
    <lineage>
        <taxon>Bacteria</taxon>
        <taxon>Pseudomonadati</taxon>
        <taxon>Bacteroidota</taxon>
        <taxon>Cytophagia</taxon>
        <taxon>Cytophagales</taxon>
        <taxon>Cyclobacteriaceae</taxon>
        <taxon>Aquiflexum</taxon>
    </lineage>
</organism>
<accession>A0A9X2PBZ1</accession>
<dbReference type="PRINTS" id="PR00081">
    <property type="entry name" value="GDHRDH"/>
</dbReference>
<protein>
    <submittedName>
        <fullName evidence="3">Glucose 1-dehydrogenase</fullName>
        <ecNumber evidence="3">1.1.1.47</ecNumber>
    </submittedName>
</protein>
<comment type="caution">
    <text evidence="3">The sequence shown here is derived from an EMBL/GenBank/DDBJ whole genome shotgun (WGS) entry which is preliminary data.</text>
</comment>
<dbReference type="RefSeq" id="WP_258424660.1">
    <property type="nucleotide sequence ID" value="NZ_JANSUY010000019.1"/>
</dbReference>
<dbReference type="Pfam" id="PF13561">
    <property type="entry name" value="adh_short_C2"/>
    <property type="match status" value="1"/>
</dbReference>
<evidence type="ECO:0000313" key="4">
    <source>
        <dbReference type="Proteomes" id="UP001142175"/>
    </source>
</evidence>
<dbReference type="EMBL" id="JANSUY010000019">
    <property type="protein sequence ID" value="MCR9016814.1"/>
    <property type="molecule type" value="Genomic_DNA"/>
</dbReference>